<keyword evidence="4 6" id="KW-1133">Transmembrane helix</keyword>
<proteinExistence type="predicted"/>
<gene>
    <name evidence="8" type="ORF">CO690_00210</name>
</gene>
<dbReference type="RefSeq" id="WP_096740564.1">
    <property type="nucleotide sequence ID" value="NZ_CP023509.1"/>
</dbReference>
<keyword evidence="5 6" id="KW-0472">Membrane</keyword>
<dbReference type="PANTHER" id="PTHR37937">
    <property type="entry name" value="CONJUGATIVE TRANSFER: DNA TRANSPORT"/>
    <property type="match status" value="1"/>
</dbReference>
<keyword evidence="8" id="KW-0614">Plasmid</keyword>
<geneLocation type="plasmid" evidence="8">
    <name>unnamed</name>
</geneLocation>
<protein>
    <submittedName>
        <fullName evidence="8">Conjugal transfer protein</fullName>
    </submittedName>
</protein>
<evidence type="ECO:0000259" key="7">
    <source>
        <dbReference type="Pfam" id="PF12696"/>
    </source>
</evidence>
<dbReference type="PANTHER" id="PTHR37937:SF1">
    <property type="entry name" value="CONJUGATIVE TRANSFER: DNA TRANSPORT"/>
    <property type="match status" value="1"/>
</dbReference>
<evidence type="ECO:0000313" key="8">
    <source>
        <dbReference type="EMBL" id="ATF62172.1"/>
    </source>
</evidence>
<sequence>MSTPHKKRIDTETIALWVGLLLVLSVTVVFYAGYLLGALLTGARITEWNPLAAALGVMRGTAPWSVASTVASSLVAVALLVAAGAFIWRKVVNATPATRVDKAGAMMGSGADIAFMKKRAALAEARRLGVDSPGLPIAKTLSGEMLFSGWENVCVDIWGPRTGKTTSRAIPGILAAPGAVIVTSNKRDVLDATRGVREEAGDVWIFDPQQVAAQPPTWWWNPLSYVVDEVKAKNLAEHFASGSREEGARTDAFFDSAAKNLLAGLLLAAAKSSQPITTVYRWLTSPTDDSAVVILEEAGYTQIAQTVDDAINSPDKQRAGVFSVALQMASCLMSPAVLQWVTPPADDEYRPEFSAHDFVRASNTLYLLSKEGAGTAGPLVTALTVAVVEAAEELAIAQGGRLRLPMVAMLDEAANVCRWRELPNLYSHYGSRGIVICTILQSWSQGVVVWGREGMRKLWSAANIKVYGGGVSETEFLNELSQLIGDYVYSTVSVSRNRNSGSSRSIDSDRKDRILDVSDLAALPRGRAVVFASGAPAVLVQTTPWYRGENAAAVTASLKKYDPAHANAKG</sequence>
<dbReference type="Proteomes" id="UP000218628">
    <property type="component" value="Plasmid unnamed"/>
</dbReference>
<feature type="transmembrane region" description="Helical" evidence="6">
    <location>
        <begin position="14"/>
        <end position="43"/>
    </location>
</feature>
<feature type="transmembrane region" description="Helical" evidence="6">
    <location>
        <begin position="64"/>
        <end position="88"/>
    </location>
</feature>
<accession>A0A291DCF4</accession>
<evidence type="ECO:0000256" key="5">
    <source>
        <dbReference type="ARBA" id="ARBA00023136"/>
    </source>
</evidence>
<dbReference type="Pfam" id="PF12696">
    <property type="entry name" value="TraG-D_C"/>
    <property type="match status" value="1"/>
</dbReference>
<reference evidence="9" key="1">
    <citation type="submission" date="2017-09" db="EMBL/GenBank/DDBJ databases">
        <title>FDA dAtabase for Regulatory Grade micrObial Sequences (FDA-ARGOS): Supporting development and validation of Infectious Disease Dx tests.</title>
        <authorList>
            <person name="Minogue T."/>
            <person name="Wolcott M."/>
            <person name="Wasieloski L."/>
            <person name="Aguilar W."/>
            <person name="Moore D."/>
            <person name="Tallon L."/>
            <person name="Sadzewicz L."/>
            <person name="Ott S."/>
            <person name="Zhao X."/>
            <person name="Nagaraj S."/>
            <person name="Vavikolanu K."/>
            <person name="Aluvathingal J."/>
            <person name="Nadendla S."/>
            <person name="Sichtig H."/>
        </authorList>
    </citation>
    <scope>NUCLEOTIDE SEQUENCE [LARGE SCALE GENOMIC DNA]</scope>
    <source>
        <strain evidence="9">FDAARGOS_369</strain>
        <plasmid evidence="9">Plasmid unnamed</plasmid>
    </source>
</reference>
<dbReference type="SUPFAM" id="SSF52540">
    <property type="entry name" value="P-loop containing nucleoside triphosphate hydrolases"/>
    <property type="match status" value="1"/>
</dbReference>
<dbReference type="EMBL" id="CP023509">
    <property type="protein sequence ID" value="ATF62172.1"/>
    <property type="molecule type" value="Genomic_DNA"/>
</dbReference>
<dbReference type="InterPro" id="IPR032689">
    <property type="entry name" value="TraG-D_C"/>
</dbReference>
<evidence type="ECO:0000256" key="2">
    <source>
        <dbReference type="ARBA" id="ARBA00022475"/>
    </source>
</evidence>
<comment type="subcellular location">
    <subcellularLocation>
        <location evidence="1">Cell membrane</location>
        <topology evidence="1">Multi-pass membrane protein</topology>
    </subcellularLocation>
</comment>
<keyword evidence="2" id="KW-1003">Cell membrane</keyword>
<dbReference type="CDD" id="cd01127">
    <property type="entry name" value="TrwB_TraG_TraD_VirD4"/>
    <property type="match status" value="1"/>
</dbReference>
<keyword evidence="3 6" id="KW-0812">Transmembrane</keyword>
<dbReference type="Gene3D" id="3.40.50.300">
    <property type="entry name" value="P-loop containing nucleotide triphosphate hydrolases"/>
    <property type="match status" value="1"/>
</dbReference>
<evidence type="ECO:0000313" key="9">
    <source>
        <dbReference type="Proteomes" id="UP000218628"/>
    </source>
</evidence>
<evidence type="ECO:0000256" key="6">
    <source>
        <dbReference type="SAM" id="Phobius"/>
    </source>
</evidence>
<dbReference type="InterPro" id="IPR027417">
    <property type="entry name" value="P-loop_NTPase"/>
</dbReference>
<name>A0A291DCF4_9MICC</name>
<dbReference type="GO" id="GO:0005886">
    <property type="term" value="C:plasma membrane"/>
    <property type="evidence" value="ECO:0007669"/>
    <property type="project" value="UniProtKB-SubCell"/>
</dbReference>
<feature type="domain" description="TraD/TraG TraM recognition site" evidence="7">
    <location>
        <begin position="405"/>
        <end position="525"/>
    </location>
</feature>
<dbReference type="AlphaFoldDB" id="A0A291DCF4"/>
<organism evidence="8 9">
    <name type="scientific">Rothia mucilaginosa</name>
    <dbReference type="NCBI Taxonomy" id="43675"/>
    <lineage>
        <taxon>Bacteria</taxon>
        <taxon>Bacillati</taxon>
        <taxon>Actinomycetota</taxon>
        <taxon>Actinomycetes</taxon>
        <taxon>Micrococcales</taxon>
        <taxon>Micrococcaceae</taxon>
        <taxon>Rothia</taxon>
    </lineage>
</organism>
<evidence type="ECO:0000256" key="4">
    <source>
        <dbReference type="ARBA" id="ARBA00022989"/>
    </source>
</evidence>
<dbReference type="InterPro" id="IPR051539">
    <property type="entry name" value="T4SS-coupling_protein"/>
</dbReference>
<evidence type="ECO:0000256" key="1">
    <source>
        <dbReference type="ARBA" id="ARBA00004651"/>
    </source>
</evidence>
<evidence type="ECO:0000256" key="3">
    <source>
        <dbReference type="ARBA" id="ARBA00022692"/>
    </source>
</evidence>